<dbReference type="GO" id="GO:0004843">
    <property type="term" value="F:cysteine-type deubiquitinase activity"/>
    <property type="evidence" value="ECO:0007669"/>
    <property type="project" value="UniProtKB-UniRule"/>
</dbReference>
<dbReference type="SUPFAM" id="SSF57850">
    <property type="entry name" value="RING/U-box"/>
    <property type="match status" value="1"/>
</dbReference>
<dbReference type="InterPro" id="IPR050185">
    <property type="entry name" value="Ub_carboxyl-term_hydrolase"/>
</dbReference>
<dbReference type="InterPro" id="IPR001607">
    <property type="entry name" value="Znf_UBP"/>
</dbReference>
<dbReference type="GO" id="GO:0008270">
    <property type="term" value="F:zinc ion binding"/>
    <property type="evidence" value="ECO:0007669"/>
    <property type="project" value="UniProtKB-KW"/>
</dbReference>
<dbReference type="InterPro" id="IPR018200">
    <property type="entry name" value="USP_CS"/>
</dbReference>
<evidence type="ECO:0000259" key="17">
    <source>
        <dbReference type="PROSITE" id="PS50235"/>
    </source>
</evidence>
<gene>
    <name evidence="19" type="ORF">HII12_005258</name>
</gene>
<evidence type="ECO:0000313" key="19">
    <source>
        <dbReference type="EMBL" id="KAF6006035.1"/>
    </source>
</evidence>
<dbReference type="InterPro" id="IPR038765">
    <property type="entry name" value="Papain-like_cys_pep_sf"/>
</dbReference>
<organism evidence="19 20">
    <name type="scientific">Dekkera bruxellensis</name>
    <name type="common">Brettanomyces custersii</name>
    <dbReference type="NCBI Taxonomy" id="5007"/>
    <lineage>
        <taxon>Eukaryota</taxon>
        <taxon>Fungi</taxon>
        <taxon>Dikarya</taxon>
        <taxon>Ascomycota</taxon>
        <taxon>Saccharomycotina</taxon>
        <taxon>Pichiomycetes</taxon>
        <taxon>Pichiales</taxon>
        <taxon>Pichiaceae</taxon>
        <taxon>Brettanomyces</taxon>
    </lineage>
</organism>
<evidence type="ECO:0000256" key="9">
    <source>
        <dbReference type="ARBA" id="ARBA00022833"/>
    </source>
</evidence>
<dbReference type="PROSITE" id="PS00973">
    <property type="entry name" value="USP_2"/>
    <property type="match status" value="1"/>
</dbReference>
<keyword evidence="3 15" id="KW-0645">Protease</keyword>
<keyword evidence="8 15" id="KW-0788">Thiol protease</keyword>
<keyword evidence="12" id="KW-0539">Nucleus</keyword>
<dbReference type="PANTHER" id="PTHR21646:SF33">
    <property type="entry name" value="UBIQUITIN CARBOXYL-TERMINAL HYDROLASE 22"/>
    <property type="match status" value="1"/>
</dbReference>
<proteinExistence type="inferred from homology"/>
<evidence type="ECO:0000256" key="13">
    <source>
        <dbReference type="ARBA" id="ARBA00038490"/>
    </source>
</evidence>
<feature type="domain" description="UBP-type" evidence="18">
    <location>
        <begin position="126"/>
        <end position="230"/>
    </location>
</feature>
<evidence type="ECO:0000256" key="11">
    <source>
        <dbReference type="ARBA" id="ARBA00023163"/>
    </source>
</evidence>
<protein>
    <recommendedName>
        <fullName evidence="15">Ubiquitin carboxyl-terminal hydrolase</fullName>
        <ecNumber evidence="15">3.4.19.12</ecNumber>
    </recommendedName>
</protein>
<sequence length="595" mass="67199">MADSAVSTETIPKRAEMAPINVEKNSGDTPSDDNVILRKRILPGPDEDLSTYVTLPPCSHLEKVLASPASEVVLRTYSTAIKICIMEPPEPPARKKHRMNYKGENSTHDELHSESGFSTDYYYYKNGKPASQRALYRIRTKILRCKNCHTDSSLYMCLQCPNIGCLKDGHAYDHASSSGHLFGKYSNSRIGVNDHPVSSGYMFCFKCKDIIGHPLLERIRIMNLKAGGMLSAYPGMPVHDLEHNSKKEQLIKKYSRIPTYKATRGLKGFINMGSTCFMSSILQAIVHNPFIRDYYLSGSHLDCPRDPKDCISCCVGEIFKDFYSSTSTSGYGPSSMLSAAWKVRKSLAGYSEQDAHEFWQFLIHQLHKNDTKRLHDRESTPALDSDGDKKDLASNPLFKCDCITHRTFAGELQSTLTCADCGNKHVTIDPMLDLSLEIRERNESLKTLDECLQKFTKPEKLDILFSCPRCAKKTGVTKQLQIRKLPPTLCIQLKRFEHVNVSTKLEAHVDIPLILDMSKYTLDGKRNGDSGSDLYELYAVVYHIGNVNTGHYISLVKDRDGMWFKFDDSHVVRVSEKDVLASQAYLLFYIIHEMP</sequence>
<dbReference type="Pfam" id="PF02148">
    <property type="entry name" value="zf-UBP"/>
    <property type="match status" value="1"/>
</dbReference>
<dbReference type="PROSITE" id="PS00972">
    <property type="entry name" value="USP_1"/>
    <property type="match status" value="1"/>
</dbReference>
<dbReference type="PROSITE" id="PS50271">
    <property type="entry name" value="ZF_UBP"/>
    <property type="match status" value="1"/>
</dbReference>
<evidence type="ECO:0000256" key="6">
    <source>
        <dbReference type="ARBA" id="ARBA00022786"/>
    </source>
</evidence>
<dbReference type="InterPro" id="IPR001394">
    <property type="entry name" value="Peptidase_C19_UCH"/>
</dbReference>
<dbReference type="GO" id="GO:0016579">
    <property type="term" value="P:protein deubiquitination"/>
    <property type="evidence" value="ECO:0007669"/>
    <property type="project" value="InterPro"/>
</dbReference>
<dbReference type="GO" id="GO:0006508">
    <property type="term" value="P:proteolysis"/>
    <property type="evidence" value="ECO:0007669"/>
    <property type="project" value="UniProtKB-KW"/>
</dbReference>
<evidence type="ECO:0000256" key="2">
    <source>
        <dbReference type="ARBA" id="ARBA00004123"/>
    </source>
</evidence>
<dbReference type="GO" id="GO:0005634">
    <property type="term" value="C:nucleus"/>
    <property type="evidence" value="ECO:0007669"/>
    <property type="project" value="UniProtKB-SubCell"/>
</dbReference>
<evidence type="ECO:0000256" key="15">
    <source>
        <dbReference type="RuleBase" id="RU366025"/>
    </source>
</evidence>
<dbReference type="Pfam" id="PF00443">
    <property type="entry name" value="UCH"/>
    <property type="match status" value="1"/>
</dbReference>
<evidence type="ECO:0000256" key="4">
    <source>
        <dbReference type="ARBA" id="ARBA00022723"/>
    </source>
</evidence>
<evidence type="ECO:0000256" key="14">
    <source>
        <dbReference type="PROSITE-ProRule" id="PRU00502"/>
    </source>
</evidence>
<dbReference type="EC" id="3.4.19.12" evidence="15"/>
<name>A0A8H6B6M0_DEKBR</name>
<keyword evidence="4" id="KW-0479">Metal-binding</keyword>
<comment type="catalytic activity">
    <reaction evidence="1 15">
        <text>Thiol-dependent hydrolysis of ester, thioester, amide, peptide and isopeptide bonds formed by the C-terminal Gly of ubiquitin (a 76-residue protein attached to proteins as an intracellular targeting signal).</text>
        <dbReference type="EC" id="3.4.19.12"/>
    </reaction>
</comment>
<feature type="region of interest" description="Disordered" evidence="16">
    <location>
        <begin position="1"/>
        <end position="33"/>
    </location>
</feature>
<comment type="caution">
    <text evidence="19">The sequence shown here is derived from an EMBL/GenBank/DDBJ whole genome shotgun (WGS) entry which is preliminary data.</text>
</comment>
<dbReference type="PROSITE" id="PS50235">
    <property type="entry name" value="USP_3"/>
    <property type="match status" value="1"/>
</dbReference>
<dbReference type="Proteomes" id="UP000568158">
    <property type="component" value="Unassembled WGS sequence"/>
</dbReference>
<feature type="compositionally biased region" description="Polar residues" evidence="16">
    <location>
        <begin position="1"/>
        <end position="10"/>
    </location>
</feature>
<keyword evidence="7 15" id="KW-0378">Hydrolase</keyword>
<comment type="subcellular location">
    <subcellularLocation>
        <location evidence="2">Nucleus</location>
    </subcellularLocation>
</comment>
<evidence type="ECO:0000313" key="20">
    <source>
        <dbReference type="Proteomes" id="UP000568158"/>
    </source>
</evidence>
<dbReference type="SUPFAM" id="SSF54001">
    <property type="entry name" value="Cysteine proteinases"/>
    <property type="match status" value="1"/>
</dbReference>
<dbReference type="Gene3D" id="3.30.40.10">
    <property type="entry name" value="Zinc/RING finger domain, C3HC4 (zinc finger)"/>
    <property type="match status" value="1"/>
</dbReference>
<dbReference type="AlphaFoldDB" id="A0A8H6B6M0"/>
<evidence type="ECO:0000259" key="18">
    <source>
        <dbReference type="PROSITE" id="PS50271"/>
    </source>
</evidence>
<feature type="domain" description="USP" evidence="17">
    <location>
        <begin position="267"/>
        <end position="592"/>
    </location>
</feature>
<dbReference type="SMART" id="SM00290">
    <property type="entry name" value="ZnF_UBP"/>
    <property type="match status" value="1"/>
</dbReference>
<evidence type="ECO:0000256" key="3">
    <source>
        <dbReference type="ARBA" id="ARBA00022670"/>
    </source>
</evidence>
<reference evidence="19 20" key="1">
    <citation type="journal article" date="2020" name="Appl. Microbiol. Biotechnol.">
        <title>Targeted gene deletion in Brettanomyces bruxellensis with an expression-free CRISPR-Cas9 system.</title>
        <authorList>
            <person name="Varela C."/>
            <person name="Bartel C."/>
            <person name="Onetto C."/>
            <person name="Borneman A."/>
        </authorList>
    </citation>
    <scope>NUCLEOTIDE SEQUENCE [LARGE SCALE GENOMIC DNA]</scope>
    <source>
        <strain evidence="19 20">AWRI1613</strain>
    </source>
</reference>
<evidence type="ECO:0000256" key="1">
    <source>
        <dbReference type="ARBA" id="ARBA00000707"/>
    </source>
</evidence>
<evidence type="ECO:0000256" key="5">
    <source>
        <dbReference type="ARBA" id="ARBA00022771"/>
    </source>
</evidence>
<evidence type="ECO:0000256" key="16">
    <source>
        <dbReference type="SAM" id="MobiDB-lite"/>
    </source>
</evidence>
<keyword evidence="9" id="KW-0862">Zinc</keyword>
<evidence type="ECO:0000256" key="8">
    <source>
        <dbReference type="ARBA" id="ARBA00022807"/>
    </source>
</evidence>
<dbReference type="InterPro" id="IPR013083">
    <property type="entry name" value="Znf_RING/FYVE/PHD"/>
</dbReference>
<evidence type="ECO:0000256" key="10">
    <source>
        <dbReference type="ARBA" id="ARBA00023015"/>
    </source>
</evidence>
<dbReference type="Gene3D" id="3.90.70.10">
    <property type="entry name" value="Cysteine proteinases"/>
    <property type="match status" value="1"/>
</dbReference>
<keyword evidence="10" id="KW-0805">Transcription regulation</keyword>
<keyword evidence="11" id="KW-0804">Transcription</keyword>
<keyword evidence="6 15" id="KW-0833">Ubl conjugation pathway</keyword>
<evidence type="ECO:0000256" key="12">
    <source>
        <dbReference type="ARBA" id="ARBA00023242"/>
    </source>
</evidence>
<accession>A0A8H6B6M0</accession>
<keyword evidence="5 14" id="KW-0863">Zinc-finger</keyword>
<comment type="similarity">
    <text evidence="13">Belongs to the peptidase C19 family. UBP8 subfamily.</text>
</comment>
<dbReference type="EMBL" id="JABCYN010000056">
    <property type="protein sequence ID" value="KAF6006035.1"/>
    <property type="molecule type" value="Genomic_DNA"/>
</dbReference>
<dbReference type="PANTHER" id="PTHR21646">
    <property type="entry name" value="UBIQUITIN CARBOXYL-TERMINAL HYDROLASE"/>
    <property type="match status" value="1"/>
</dbReference>
<dbReference type="InterPro" id="IPR028889">
    <property type="entry name" value="USP"/>
</dbReference>
<evidence type="ECO:0000256" key="7">
    <source>
        <dbReference type="ARBA" id="ARBA00022801"/>
    </source>
</evidence>